<reference evidence="9" key="2">
    <citation type="journal article" date="2023" name="IMA Fungus">
        <title>Comparative genomic study of the Penicillium genus elucidates a diverse pangenome and 15 lateral gene transfer events.</title>
        <authorList>
            <person name="Petersen C."/>
            <person name="Sorensen T."/>
            <person name="Nielsen M.R."/>
            <person name="Sondergaard T.E."/>
            <person name="Sorensen J.L."/>
            <person name="Fitzpatrick D.A."/>
            <person name="Frisvad J.C."/>
            <person name="Nielsen K.L."/>
        </authorList>
    </citation>
    <scope>NUCLEOTIDE SEQUENCE</scope>
    <source>
        <strain evidence="9">IBT 29677</strain>
    </source>
</reference>
<dbReference type="EMBL" id="JAPZBU010000012">
    <property type="protein sequence ID" value="KAJ5376811.1"/>
    <property type="molecule type" value="Genomic_DNA"/>
</dbReference>
<keyword evidence="3 7" id="KW-0812">Transmembrane</keyword>
<dbReference type="AlphaFoldDB" id="A0A9W9VEV6"/>
<feature type="transmembrane region" description="Helical" evidence="7">
    <location>
        <begin position="423"/>
        <end position="446"/>
    </location>
</feature>
<comment type="similarity">
    <text evidence="2">Belongs to the amino acid/polyamine transporter 2 family.</text>
</comment>
<dbReference type="PANTHER" id="PTHR22950">
    <property type="entry name" value="AMINO ACID TRANSPORTER"/>
    <property type="match status" value="1"/>
</dbReference>
<evidence type="ECO:0000256" key="6">
    <source>
        <dbReference type="SAM" id="MobiDB-lite"/>
    </source>
</evidence>
<feature type="transmembrane region" description="Helical" evidence="7">
    <location>
        <begin position="67"/>
        <end position="89"/>
    </location>
</feature>
<accession>A0A9W9VEV6</accession>
<evidence type="ECO:0000256" key="1">
    <source>
        <dbReference type="ARBA" id="ARBA00004141"/>
    </source>
</evidence>
<feature type="transmembrane region" description="Helical" evidence="7">
    <location>
        <begin position="146"/>
        <end position="168"/>
    </location>
</feature>
<feature type="region of interest" description="Disordered" evidence="6">
    <location>
        <begin position="1"/>
        <end position="46"/>
    </location>
</feature>
<evidence type="ECO:0000256" key="2">
    <source>
        <dbReference type="ARBA" id="ARBA00008066"/>
    </source>
</evidence>
<dbReference type="InterPro" id="IPR013057">
    <property type="entry name" value="AA_transpt_TM"/>
</dbReference>
<keyword evidence="4 7" id="KW-1133">Transmembrane helix</keyword>
<comment type="subcellular location">
    <subcellularLocation>
        <location evidence="1">Membrane</location>
        <topology evidence="1">Multi-pass membrane protein</topology>
    </subcellularLocation>
</comment>
<dbReference type="RefSeq" id="XP_056481841.1">
    <property type="nucleotide sequence ID" value="XM_056638334.1"/>
</dbReference>
<dbReference type="PANTHER" id="PTHR22950:SF479">
    <property type="entry name" value="AMINO ACID TRANSPORTER (EUROFUNG)-RELATED"/>
    <property type="match status" value="1"/>
</dbReference>
<feature type="transmembrane region" description="Helical" evidence="7">
    <location>
        <begin position="272"/>
        <end position="294"/>
    </location>
</feature>
<feature type="transmembrane region" description="Helical" evidence="7">
    <location>
        <begin position="202"/>
        <end position="221"/>
    </location>
</feature>
<feature type="domain" description="Amino acid transporter transmembrane" evidence="8">
    <location>
        <begin position="61"/>
        <end position="446"/>
    </location>
</feature>
<evidence type="ECO:0000256" key="4">
    <source>
        <dbReference type="ARBA" id="ARBA00022989"/>
    </source>
</evidence>
<dbReference type="Gene3D" id="1.20.1740.10">
    <property type="entry name" value="Amino acid/polyamine transporter I"/>
    <property type="match status" value="1"/>
</dbReference>
<evidence type="ECO:0000313" key="9">
    <source>
        <dbReference type="EMBL" id="KAJ5376811.1"/>
    </source>
</evidence>
<dbReference type="GO" id="GO:0015179">
    <property type="term" value="F:L-amino acid transmembrane transporter activity"/>
    <property type="evidence" value="ECO:0007669"/>
    <property type="project" value="TreeGrafter"/>
</dbReference>
<dbReference type="GeneID" id="81377314"/>
<protein>
    <submittedName>
        <fullName evidence="9">Amino acid transporter</fullName>
    </submittedName>
</protein>
<sequence>MKSQTVDLPPSMESPHGISEEEHGGHPPCSLAGVEDEKKGEPERQDAFGDEEFAEVKYKVLKWWQCGLLMVAETISLGILSLPAAIAGLGVAPGIIILIGLGIVASYTGYILGQFKLRHPHVSSIADAGEVVLGPFGRELFFTGHMLYLIFIMSSHILTFTVAMNTITEHGTCSLVFGVVGTVISFLFALPRTMKNMTWFSLASFVSILTAVILTMIVLGIQNTSATFNVTRTASLANAVISVCNIVFAYASHNTFFNMMAELEDPREFPKALALLQAVNISLYTIIALVVYRYAGDSVASPALGSTGPLISKIAYGIALPTIVIAGVIYGHVAVKTIYIRIFAGTERMHKRDFIAVGVWVGMGLAVWIIAWIIASAIPVFNNLLGLMMLQSALFASWFSFGVPAILWLHMNSGSWLSSPRKMALTGMNFGIICISMTLCGLGVYASGKAIHDSSAGGSFSCANNA</sequence>
<comment type="caution">
    <text evidence="9">The sequence shown here is derived from an EMBL/GenBank/DDBJ whole genome shotgun (WGS) entry which is preliminary data.</text>
</comment>
<evidence type="ECO:0000256" key="5">
    <source>
        <dbReference type="ARBA" id="ARBA00023136"/>
    </source>
</evidence>
<dbReference type="OrthoDB" id="294730at2759"/>
<feature type="transmembrane region" description="Helical" evidence="7">
    <location>
        <begin position="314"/>
        <end position="333"/>
    </location>
</feature>
<dbReference type="Pfam" id="PF01490">
    <property type="entry name" value="Aa_trans"/>
    <property type="match status" value="1"/>
</dbReference>
<feature type="transmembrane region" description="Helical" evidence="7">
    <location>
        <begin position="384"/>
        <end position="411"/>
    </location>
</feature>
<name>A0A9W9VEV6_9EURO</name>
<gene>
    <name evidence="9" type="ORF">N7509_013697</name>
</gene>
<feature type="transmembrane region" description="Helical" evidence="7">
    <location>
        <begin position="174"/>
        <end position="190"/>
    </location>
</feature>
<evidence type="ECO:0000256" key="7">
    <source>
        <dbReference type="SAM" id="Phobius"/>
    </source>
</evidence>
<dbReference type="FunFam" id="1.20.1740.10:FF:000039">
    <property type="entry name" value="Neutral amino acid transporter (Eurofung)"/>
    <property type="match status" value="1"/>
</dbReference>
<feature type="transmembrane region" description="Helical" evidence="7">
    <location>
        <begin position="354"/>
        <end position="378"/>
    </location>
</feature>
<evidence type="ECO:0000259" key="8">
    <source>
        <dbReference type="Pfam" id="PF01490"/>
    </source>
</evidence>
<dbReference type="GO" id="GO:0016020">
    <property type="term" value="C:membrane"/>
    <property type="evidence" value="ECO:0007669"/>
    <property type="project" value="UniProtKB-SubCell"/>
</dbReference>
<proteinExistence type="inferred from homology"/>
<feature type="compositionally biased region" description="Basic and acidic residues" evidence="6">
    <location>
        <begin position="35"/>
        <end position="46"/>
    </location>
</feature>
<evidence type="ECO:0000256" key="3">
    <source>
        <dbReference type="ARBA" id="ARBA00022692"/>
    </source>
</evidence>
<dbReference type="Proteomes" id="UP001147747">
    <property type="component" value="Unassembled WGS sequence"/>
</dbReference>
<keyword evidence="10" id="KW-1185">Reference proteome</keyword>
<reference evidence="9" key="1">
    <citation type="submission" date="2022-12" db="EMBL/GenBank/DDBJ databases">
        <authorList>
            <person name="Petersen C."/>
        </authorList>
    </citation>
    <scope>NUCLEOTIDE SEQUENCE</scope>
    <source>
        <strain evidence="9">IBT 29677</strain>
    </source>
</reference>
<organism evidence="9 10">
    <name type="scientific">Penicillium cosmopolitanum</name>
    <dbReference type="NCBI Taxonomy" id="1131564"/>
    <lineage>
        <taxon>Eukaryota</taxon>
        <taxon>Fungi</taxon>
        <taxon>Dikarya</taxon>
        <taxon>Ascomycota</taxon>
        <taxon>Pezizomycotina</taxon>
        <taxon>Eurotiomycetes</taxon>
        <taxon>Eurotiomycetidae</taxon>
        <taxon>Eurotiales</taxon>
        <taxon>Aspergillaceae</taxon>
        <taxon>Penicillium</taxon>
    </lineage>
</organism>
<feature type="transmembrane region" description="Helical" evidence="7">
    <location>
        <begin position="95"/>
        <end position="113"/>
    </location>
</feature>
<evidence type="ECO:0000313" key="10">
    <source>
        <dbReference type="Proteomes" id="UP001147747"/>
    </source>
</evidence>
<feature type="transmembrane region" description="Helical" evidence="7">
    <location>
        <begin position="233"/>
        <end position="251"/>
    </location>
</feature>
<keyword evidence="5 7" id="KW-0472">Membrane</keyword>